<name>A0A8J7IJQ5_9NOST</name>
<accession>A0A8J7IJQ5</accession>
<sequence>MRSPIEFDPSDDAIVDSAKNTIKIANHGFTTGQTLYYQVDPTVSTTASLPYNLSFEPETAVDVTNDQITVESHGLQTGDTVTYEIGYLGESATAIGGLTASATYKVQVVYMARTA</sequence>
<organism evidence="1 2">
    <name type="scientific">Dendronalium phyllosphericum CENA369</name>
    <dbReference type="NCBI Taxonomy" id="1725256"/>
    <lineage>
        <taxon>Bacteria</taxon>
        <taxon>Bacillati</taxon>
        <taxon>Cyanobacteriota</taxon>
        <taxon>Cyanophyceae</taxon>
        <taxon>Nostocales</taxon>
        <taxon>Nostocaceae</taxon>
        <taxon>Dendronalium</taxon>
        <taxon>Dendronalium phyllosphericum</taxon>
    </lineage>
</organism>
<proteinExistence type="predicted"/>
<dbReference type="EMBL" id="JAECZA010000228">
    <property type="protein sequence ID" value="MBH8576302.1"/>
    <property type="molecule type" value="Genomic_DNA"/>
</dbReference>
<dbReference type="AlphaFoldDB" id="A0A8J7IJQ5"/>
<dbReference type="RefSeq" id="WP_214435038.1">
    <property type="nucleotide sequence ID" value="NZ_CAWPUQ010000155.1"/>
</dbReference>
<comment type="caution">
    <text evidence="1">The sequence shown here is derived from an EMBL/GenBank/DDBJ whole genome shotgun (WGS) entry which is preliminary data.</text>
</comment>
<gene>
    <name evidence="1" type="ORF">I8752_25585</name>
</gene>
<reference evidence="1 2" key="1">
    <citation type="journal article" date="2021" name="Int. J. Syst. Evol. Microbiol.">
        <title>Amazonocrinis nigriterrae gen. nov., sp. nov., Atlanticothrix silvestris gen. nov., sp. nov. and Dendronalium phyllosphericum gen. nov., sp. nov., nostocacean cyanobacteria from Brazilian environments.</title>
        <authorList>
            <person name="Alvarenga D.O."/>
            <person name="Andreote A.P.D."/>
            <person name="Branco L.H.Z."/>
            <person name="Delbaje E."/>
            <person name="Cruz R.B."/>
            <person name="Varani A.M."/>
            <person name="Fiore M.F."/>
        </authorList>
    </citation>
    <scope>NUCLEOTIDE SEQUENCE [LARGE SCALE GENOMIC DNA]</scope>
    <source>
        <strain evidence="1 2">CENA369</strain>
    </source>
</reference>
<dbReference type="Proteomes" id="UP000662314">
    <property type="component" value="Unassembled WGS sequence"/>
</dbReference>
<evidence type="ECO:0000313" key="2">
    <source>
        <dbReference type="Proteomes" id="UP000662314"/>
    </source>
</evidence>
<evidence type="ECO:0000313" key="1">
    <source>
        <dbReference type="EMBL" id="MBH8576302.1"/>
    </source>
</evidence>
<protein>
    <submittedName>
        <fullName evidence="1">Uncharacterized protein</fullName>
    </submittedName>
</protein>
<keyword evidence="2" id="KW-1185">Reference proteome</keyword>